<feature type="transmembrane region" description="Helical" evidence="5">
    <location>
        <begin position="38"/>
        <end position="56"/>
    </location>
</feature>
<evidence type="ECO:0000256" key="5">
    <source>
        <dbReference type="SAM" id="Phobius"/>
    </source>
</evidence>
<feature type="transmembrane region" description="Helical" evidence="5">
    <location>
        <begin position="606"/>
        <end position="622"/>
    </location>
</feature>
<feature type="domain" description="Integral membrane bound transporter" evidence="7">
    <location>
        <begin position="598"/>
        <end position="737"/>
    </location>
</feature>
<dbReference type="AlphaFoldDB" id="A0A7R7XLB6"/>
<evidence type="ECO:0000256" key="4">
    <source>
        <dbReference type="ARBA" id="ARBA00023136"/>
    </source>
</evidence>
<evidence type="ECO:0008006" key="10">
    <source>
        <dbReference type="Google" id="ProtNLM"/>
    </source>
</evidence>
<keyword evidence="3 5" id="KW-1133">Transmembrane helix</keyword>
<dbReference type="Pfam" id="PF13515">
    <property type="entry name" value="FUSC_2"/>
    <property type="match status" value="1"/>
</dbReference>
<evidence type="ECO:0000256" key="2">
    <source>
        <dbReference type="ARBA" id="ARBA00022692"/>
    </source>
</evidence>
<dbReference type="PANTHER" id="PTHR37994:SF4">
    <property type="entry name" value="ER TRANSPORTER 6TM N-TERMINAL DOMAIN-CONTAINING PROTEIN-RELATED"/>
    <property type="match status" value="1"/>
</dbReference>
<feature type="transmembrane region" description="Helical" evidence="5">
    <location>
        <begin position="155"/>
        <end position="177"/>
    </location>
</feature>
<feature type="transmembrane region" description="Helical" evidence="5">
    <location>
        <begin position="68"/>
        <end position="87"/>
    </location>
</feature>
<reference evidence="8" key="1">
    <citation type="submission" date="2021-01" db="EMBL/GenBank/DDBJ databases">
        <authorList>
            <consortium name="Aspergillus puulaauensis MK2 genome sequencing consortium"/>
            <person name="Kazuki M."/>
            <person name="Futagami T."/>
        </authorList>
    </citation>
    <scope>NUCLEOTIDE SEQUENCE</scope>
    <source>
        <strain evidence="8">MK2</strain>
    </source>
</reference>
<protein>
    <recommendedName>
        <fullName evidence="10">ER transporter 6TM N-terminal domain-containing protein</fullName>
    </recommendedName>
</protein>
<feature type="transmembrane region" description="Helical" evidence="5">
    <location>
        <begin position="124"/>
        <end position="143"/>
    </location>
</feature>
<gene>
    <name evidence="8" type="ORF">APUU_40045A</name>
</gene>
<evidence type="ECO:0000259" key="6">
    <source>
        <dbReference type="Pfam" id="PF10337"/>
    </source>
</evidence>
<dbReference type="Proteomes" id="UP000654913">
    <property type="component" value="Chromosome 4"/>
</dbReference>
<sequence>MSKLWAKYGIDFGTFLVIAKGALPAVICVAMYEATPVANLYTTLGYLNSIVAALSFSFLPRAKFLQMSILNVIGTCIGAAFSLLLMYCSTQARVHTTPPEEMAQLMQALSESASDPSRGSILSLPYNSSASAVCGIWLFFGIWISTSIRARRPQLIFPVVMFSIVINVSATYGTVLPTMKMAESFVREVLLSMLTGLGISFGVGIFFIPITSRMSARKMIVGYIALLKRAIRAEHEQVKLLNSRRIYRVETSTTSMQVPPNKSPSVSDTLQQLASTHRALETEINCVAREVEFNRLSTDNFREIFSNLGAVAFQVRGLDTIADALEQNAAIQEQRMNEGSDMTGDGEAHNNQISVAIYRNANTLFAEVAGLVEESLDHFLITFQMGPSSLRKKQQHKDAGDDTRDPGYFPGGGSFSTYLERRLHNIHTQALENLQNVRLLSQRQPSSGDTEDIAHGLDGSSIEELYLLLHMQAMLQSTGKCALIFVQAADRIRGDEKSFKNALRYPTLQTLKLWMGSLLMTHTTDIHSMDRSAKSTFGDLYHGMRDPERESPETWWERLISSFEKFYHFLGSEDSQLGFRAACATMSIAIVAFLASSQVFFIKQRLIWASITVAVALTTSSGSATRGLFWRVVGTVAAMVLSIVNYYIVDGKTPGIIVFLFVFLCFDMYIMVKFPRYLIAGLLGLVTQVLIIGYELQVRKIGQQLAETSGQPVYPIYEIAPYRLLAVIGGCFSAFIWTIFPSAVTDAYRIRTKLGLSLDLLAQYYTCSQVVWDIDLRALAEPDSPDPNPWQREELVKMRTKVFSEILVLIEEVKQHLNDSFWDPRRGGKFPKKRYTQLTYEIQSIVSHLGLISTTANLLPDALKEDARPKSDKDWRNTLVQLLLSRQSSEVVCTFSMLAASLSDGKPLPPCSVPALYSTSPDTNKLLSLGYMAEPGFIVYAAPRVVSELWRNQLKSVIENVRYLVGEFRFSVLE</sequence>
<organism evidence="8 9">
    <name type="scientific">Aspergillus puulaauensis</name>
    <dbReference type="NCBI Taxonomy" id="1220207"/>
    <lineage>
        <taxon>Eukaryota</taxon>
        <taxon>Fungi</taxon>
        <taxon>Dikarya</taxon>
        <taxon>Ascomycota</taxon>
        <taxon>Pezizomycotina</taxon>
        <taxon>Eurotiomycetes</taxon>
        <taxon>Eurotiomycetidae</taxon>
        <taxon>Eurotiales</taxon>
        <taxon>Aspergillaceae</taxon>
        <taxon>Aspergillus</taxon>
    </lineage>
</organism>
<dbReference type="InterPro" id="IPR049453">
    <property type="entry name" value="Memb_transporter_dom"/>
</dbReference>
<reference evidence="8" key="2">
    <citation type="submission" date="2021-02" db="EMBL/GenBank/DDBJ databases">
        <title>Aspergillus puulaauensis MK2 genome sequence.</title>
        <authorList>
            <person name="Futagami T."/>
            <person name="Mori K."/>
            <person name="Kadooka C."/>
            <person name="Tanaka T."/>
        </authorList>
    </citation>
    <scope>NUCLEOTIDE SEQUENCE</scope>
    <source>
        <strain evidence="8">MK2</strain>
    </source>
</reference>
<name>A0A7R7XLB6_9EURO</name>
<dbReference type="GeneID" id="64973606"/>
<evidence type="ECO:0000313" key="9">
    <source>
        <dbReference type="Proteomes" id="UP000654913"/>
    </source>
</evidence>
<feature type="transmembrane region" description="Helical" evidence="5">
    <location>
        <begin position="677"/>
        <end position="694"/>
    </location>
</feature>
<dbReference type="Pfam" id="PF10337">
    <property type="entry name" value="ArAE_2_N"/>
    <property type="match status" value="1"/>
</dbReference>
<feature type="transmembrane region" description="Helical" evidence="5">
    <location>
        <begin position="12"/>
        <end position="32"/>
    </location>
</feature>
<feature type="transmembrane region" description="Helical" evidence="5">
    <location>
        <begin position="654"/>
        <end position="670"/>
    </location>
</feature>
<evidence type="ECO:0000256" key="3">
    <source>
        <dbReference type="ARBA" id="ARBA00022989"/>
    </source>
</evidence>
<dbReference type="PANTHER" id="PTHR37994">
    <property type="entry name" value="ARAE_2_N DOMAIN-CONTAINING PROTEIN-RELATED"/>
    <property type="match status" value="1"/>
</dbReference>
<feature type="transmembrane region" description="Helical" evidence="5">
    <location>
        <begin position="189"/>
        <end position="210"/>
    </location>
</feature>
<feature type="transmembrane region" description="Helical" evidence="5">
    <location>
        <begin position="629"/>
        <end position="648"/>
    </location>
</feature>
<keyword evidence="4 5" id="KW-0472">Membrane</keyword>
<dbReference type="OrthoDB" id="2274698at2759"/>
<comment type="subcellular location">
    <subcellularLocation>
        <location evidence="1">Membrane</location>
        <topology evidence="1">Multi-pass membrane protein</topology>
    </subcellularLocation>
</comment>
<evidence type="ECO:0000256" key="1">
    <source>
        <dbReference type="ARBA" id="ARBA00004141"/>
    </source>
</evidence>
<keyword evidence="2 5" id="KW-0812">Transmembrane</keyword>
<keyword evidence="9" id="KW-1185">Reference proteome</keyword>
<proteinExistence type="predicted"/>
<dbReference type="KEGG" id="apuu:APUU_40045A"/>
<feature type="transmembrane region" description="Helical" evidence="5">
    <location>
        <begin position="722"/>
        <end position="744"/>
    </location>
</feature>
<feature type="domain" description="Putative ER transporter 6TM N-terminal" evidence="6">
    <location>
        <begin position="3"/>
        <end position="349"/>
    </location>
</feature>
<dbReference type="EMBL" id="AP024446">
    <property type="protein sequence ID" value="BCS23601.1"/>
    <property type="molecule type" value="Genomic_DNA"/>
</dbReference>
<evidence type="ECO:0000259" key="7">
    <source>
        <dbReference type="Pfam" id="PF13515"/>
    </source>
</evidence>
<dbReference type="RefSeq" id="XP_041555795.1">
    <property type="nucleotide sequence ID" value="XM_041703073.1"/>
</dbReference>
<evidence type="ECO:0000313" key="8">
    <source>
        <dbReference type="EMBL" id="BCS23601.1"/>
    </source>
</evidence>
<feature type="transmembrane region" description="Helical" evidence="5">
    <location>
        <begin position="577"/>
        <end position="600"/>
    </location>
</feature>
<accession>A0A7R7XLB6</accession>
<dbReference type="GO" id="GO:0016020">
    <property type="term" value="C:membrane"/>
    <property type="evidence" value="ECO:0007669"/>
    <property type="project" value="UniProtKB-SubCell"/>
</dbReference>
<dbReference type="InterPro" id="IPR018823">
    <property type="entry name" value="ArAE_2_N"/>
</dbReference>